<evidence type="ECO:0000256" key="1">
    <source>
        <dbReference type="ARBA" id="ARBA00023015"/>
    </source>
</evidence>
<dbReference type="InterPro" id="IPR000837">
    <property type="entry name" value="AP-1"/>
</dbReference>
<reference evidence="6" key="1">
    <citation type="submission" date="2025-08" db="UniProtKB">
        <authorList>
            <consortium name="Ensembl"/>
        </authorList>
    </citation>
    <scope>IDENTIFICATION</scope>
</reference>
<dbReference type="GeneTree" id="ENSGT00940000158876"/>
<dbReference type="Ensembl" id="ENSEBUT00000012739.1">
    <property type="protein sequence ID" value="ENSEBUP00000012163.1"/>
    <property type="gene ID" value="ENSEBUG00000007756.1"/>
</dbReference>
<evidence type="ECO:0000256" key="3">
    <source>
        <dbReference type="ARBA" id="ARBA00023163"/>
    </source>
</evidence>
<dbReference type="GO" id="GO:0000978">
    <property type="term" value="F:RNA polymerase II cis-regulatory region sequence-specific DNA binding"/>
    <property type="evidence" value="ECO:0007669"/>
    <property type="project" value="TreeGrafter"/>
</dbReference>
<dbReference type="GO" id="GO:0000981">
    <property type="term" value="F:DNA-binding transcription factor activity, RNA polymerase II-specific"/>
    <property type="evidence" value="ECO:0007669"/>
    <property type="project" value="TreeGrafter"/>
</dbReference>
<proteinExistence type="predicted"/>
<evidence type="ECO:0000256" key="4">
    <source>
        <dbReference type="SAM" id="MobiDB-lite"/>
    </source>
</evidence>
<dbReference type="GO" id="GO:0005634">
    <property type="term" value="C:nucleus"/>
    <property type="evidence" value="ECO:0007669"/>
    <property type="project" value="TreeGrafter"/>
</dbReference>
<keyword evidence="1" id="KW-0805">Transcription regulation</keyword>
<keyword evidence="7" id="KW-1185">Reference proteome</keyword>
<dbReference type="PANTHER" id="PTHR23351">
    <property type="entry name" value="FOS TRANSCRIPTION FACTOR-RELATED"/>
    <property type="match status" value="1"/>
</dbReference>
<keyword evidence="3" id="KW-0804">Transcription</keyword>
<dbReference type="InterPro" id="IPR046347">
    <property type="entry name" value="bZIP_sf"/>
</dbReference>
<dbReference type="Proteomes" id="UP000694388">
    <property type="component" value="Unplaced"/>
</dbReference>
<evidence type="ECO:0000256" key="2">
    <source>
        <dbReference type="ARBA" id="ARBA00023125"/>
    </source>
</evidence>
<dbReference type="PRINTS" id="PR00042">
    <property type="entry name" value="LEUZIPPRFOS"/>
</dbReference>
<dbReference type="Gene3D" id="1.20.5.170">
    <property type="match status" value="1"/>
</dbReference>
<feature type="region of interest" description="Disordered" evidence="4">
    <location>
        <begin position="1"/>
        <end position="26"/>
    </location>
</feature>
<evidence type="ECO:0000313" key="7">
    <source>
        <dbReference type="Proteomes" id="UP000694388"/>
    </source>
</evidence>
<organism evidence="6 7">
    <name type="scientific">Eptatretus burgeri</name>
    <name type="common">Inshore hagfish</name>
    <dbReference type="NCBI Taxonomy" id="7764"/>
    <lineage>
        <taxon>Eukaryota</taxon>
        <taxon>Metazoa</taxon>
        <taxon>Chordata</taxon>
        <taxon>Craniata</taxon>
        <taxon>Vertebrata</taxon>
        <taxon>Cyclostomata</taxon>
        <taxon>Myxini</taxon>
        <taxon>Myxiniformes</taxon>
        <taxon>Myxinidae</taxon>
        <taxon>Eptatretinae</taxon>
        <taxon>Eptatretus</taxon>
    </lineage>
</organism>
<feature type="domain" description="BZIP" evidence="5">
    <location>
        <begin position="21"/>
        <end position="84"/>
    </location>
</feature>
<dbReference type="CDD" id="cd14721">
    <property type="entry name" value="bZIP_Fos"/>
    <property type="match status" value="1"/>
</dbReference>
<name>A0A8C4Q9U9_EPTBU</name>
<accession>A0A8C4Q9U9</accession>
<dbReference type="SUPFAM" id="SSF57959">
    <property type="entry name" value="Leucine zipper domain"/>
    <property type="match status" value="1"/>
</dbReference>
<dbReference type="PANTHER" id="PTHR23351:SF24">
    <property type="entry name" value="ACTIVATING TRANSCRIPTION FACTOR 3-RELATED"/>
    <property type="match status" value="1"/>
</dbReference>
<evidence type="ECO:0000313" key="6">
    <source>
        <dbReference type="Ensembl" id="ENSEBUP00000012163.1"/>
    </source>
</evidence>
<dbReference type="SMART" id="SM00338">
    <property type="entry name" value="BRLZ"/>
    <property type="match status" value="1"/>
</dbReference>
<dbReference type="AlphaFoldDB" id="A0A8C4Q9U9"/>
<dbReference type="PROSITE" id="PS50217">
    <property type="entry name" value="BZIP"/>
    <property type="match status" value="1"/>
</dbReference>
<reference evidence="6" key="2">
    <citation type="submission" date="2025-09" db="UniProtKB">
        <authorList>
            <consortium name="Ensembl"/>
        </authorList>
    </citation>
    <scope>IDENTIFICATION</scope>
</reference>
<sequence length="202" mass="22663">PPVIRTNNPRPGGRGVSPEDSERRRIRRERNRLAAAKIRNNRRHLTEHLESETMKLAKEQDNLCMDIMELQKEKEQLEFLLASHKRSCCVPLEHDQNVPSMTSRSTVYQTDYRQDACLDKIGHDWLEDLHTPIVVTSTPNIPALGGSSVFTFPSMSSFDHPCEPSPGSMLRPFSSTSDFAADVALSPSLLSPALSFHALLSL</sequence>
<evidence type="ECO:0000259" key="5">
    <source>
        <dbReference type="PROSITE" id="PS50217"/>
    </source>
</evidence>
<dbReference type="InterPro" id="IPR004827">
    <property type="entry name" value="bZIP"/>
</dbReference>
<protein>
    <recommendedName>
        <fullName evidence="5">BZIP domain-containing protein</fullName>
    </recommendedName>
</protein>
<keyword evidence="2" id="KW-0238">DNA-binding</keyword>